<sequence length="150" mass="15026">MRRIVLLGLAVVLLGFMAPAAQAAPRLACGATITTSTKLKADLVCPSGTALQVKPDGAPVVLDLGGHQIKGSGVGVAISGLGNAGLATVRNGVLTGFARGVLMSDSPGSRLKDLKLVGPGSDQADSVGVEVFTSPTFVLDGVTIKGYRSV</sequence>
<dbReference type="Proteomes" id="UP001500767">
    <property type="component" value="Unassembled WGS sequence"/>
</dbReference>
<dbReference type="EMBL" id="BAAAYR010000001">
    <property type="protein sequence ID" value="GAA3555116.1"/>
    <property type="molecule type" value="Genomic_DNA"/>
</dbReference>
<dbReference type="RefSeq" id="WP_204912148.1">
    <property type="nucleotide sequence ID" value="NZ_BAAAYR010000001.1"/>
</dbReference>
<accession>A0ABP6WQI3</accession>
<reference evidence="3" key="1">
    <citation type="journal article" date="2019" name="Int. J. Syst. Evol. Microbiol.">
        <title>The Global Catalogue of Microorganisms (GCM) 10K type strain sequencing project: providing services to taxonomists for standard genome sequencing and annotation.</title>
        <authorList>
            <consortium name="The Broad Institute Genomics Platform"/>
            <consortium name="The Broad Institute Genome Sequencing Center for Infectious Disease"/>
            <person name="Wu L."/>
            <person name="Ma J."/>
        </authorList>
    </citation>
    <scope>NUCLEOTIDE SEQUENCE [LARGE SCALE GENOMIC DNA]</scope>
    <source>
        <strain evidence="3">JCM 16540</strain>
    </source>
</reference>
<evidence type="ECO:0000313" key="2">
    <source>
        <dbReference type="EMBL" id="GAA3555116.1"/>
    </source>
</evidence>
<gene>
    <name evidence="2" type="ORF">GCM10022197_07840</name>
</gene>
<evidence type="ECO:0000313" key="3">
    <source>
        <dbReference type="Proteomes" id="UP001500767"/>
    </source>
</evidence>
<proteinExistence type="predicted"/>
<organism evidence="2 3">
    <name type="scientific">Microlunatus spumicola</name>
    <dbReference type="NCBI Taxonomy" id="81499"/>
    <lineage>
        <taxon>Bacteria</taxon>
        <taxon>Bacillati</taxon>
        <taxon>Actinomycetota</taxon>
        <taxon>Actinomycetes</taxon>
        <taxon>Propionibacteriales</taxon>
        <taxon>Propionibacteriaceae</taxon>
        <taxon>Microlunatus</taxon>
    </lineage>
</organism>
<protein>
    <submittedName>
        <fullName evidence="2">Uncharacterized protein</fullName>
    </submittedName>
</protein>
<keyword evidence="3" id="KW-1185">Reference proteome</keyword>
<keyword evidence="1" id="KW-0732">Signal</keyword>
<evidence type="ECO:0000256" key="1">
    <source>
        <dbReference type="SAM" id="SignalP"/>
    </source>
</evidence>
<name>A0ABP6WQI3_9ACTN</name>
<feature type="chain" id="PRO_5046301589" evidence="1">
    <location>
        <begin position="24"/>
        <end position="150"/>
    </location>
</feature>
<comment type="caution">
    <text evidence="2">The sequence shown here is derived from an EMBL/GenBank/DDBJ whole genome shotgun (WGS) entry which is preliminary data.</text>
</comment>
<feature type="signal peptide" evidence="1">
    <location>
        <begin position="1"/>
        <end position="23"/>
    </location>
</feature>